<dbReference type="KEGG" id="fbe:FF125_20310"/>
<dbReference type="InterPro" id="IPR003961">
    <property type="entry name" value="FN3_dom"/>
</dbReference>
<keyword evidence="3" id="KW-1185">Reference proteome</keyword>
<name>A0A5B7TUX8_9FLAO</name>
<dbReference type="InterPro" id="IPR036116">
    <property type="entry name" value="FN3_sf"/>
</dbReference>
<dbReference type="SMART" id="SM00060">
    <property type="entry name" value="FN3"/>
    <property type="match status" value="2"/>
</dbReference>
<accession>A0A5B7TUX8</accession>
<dbReference type="PROSITE" id="PS50853">
    <property type="entry name" value="FN3"/>
    <property type="match status" value="1"/>
</dbReference>
<dbReference type="EMBL" id="CP040749">
    <property type="protein sequence ID" value="QCX40669.1"/>
    <property type="molecule type" value="Genomic_DNA"/>
</dbReference>
<gene>
    <name evidence="2" type="ORF">FF125_20310</name>
</gene>
<dbReference type="Proteomes" id="UP000306229">
    <property type="component" value="Chromosome"/>
</dbReference>
<proteinExistence type="predicted"/>
<evidence type="ECO:0000313" key="3">
    <source>
        <dbReference type="Proteomes" id="UP000306229"/>
    </source>
</evidence>
<sequence length="1838" mass="205027">MKQKIKHIIFAVLFLITGIQTIAQTYPVQAIPQVMQPPAVYLSDYASTSNTTDRIKLQLLLTDLTVLNREVKLKLFIEGNGIKAQSNDFVIGAQPLFLEGGIPLQLSSIDLAPFFELQNLKGVSAGAYANTLPDGLYQFCFEVYDVLSGNVISRKSCANVLVFLNDPPFLNVPENQANIDAVNPQNILFQWTPRHLNVSNVEYEFSLVEIHDNVMSPDAIFVSSPPIYQTTTQTTMLLYGLAEPQLLEGTRYAWRVQAKAKTGVDEIGMFKNNGYSEIFSFTYQGECIAPTFLSVEEVTTTTATFKWQGSFENTQYKIGYRKAIDNDGNSGTQNSFTWFESTTSSEEFTVIDLEPDTLYEWRIGGFCADGTLSFSDSKSFTSMATDVEAYYNCGIEPNINITNKTLKQQLQKGEVIKAGDFNVKITEVSGTGSFSGKGYTTVGFLKNLKVALVFDAITVNTDNQFVSGEIKTVYDPTWSNILDIDEVIDEVEDMVDVVTGDDQVTILVNYDISEDDIEVDPDKGQIIITSPDGNTHTYDYDKGDTYTISDVGGDQFSVDKEGKVTQTGTGAEGGRATAANTSGIADAHKNDVTDPSVRTIENHDISFTYRKGSETIYELDEANNEYEKANYPKVTIKGGGFYYPIHKAVAEGGATDHFYVDITNNTNYIKTDSLIFKTVTGTEITHIRTDKGYKLTANGRPSYLNEEAIITYKDTTGKQHVLSSFFIHHIKNQPQVRVKVVLVNGAKNIEQLQEKLNDIYNLAGADFMLLDAESIEIPESVWDIDVDNSQIDYNGSGILSDYPDELKAIINYYKTQNTVFDNKAYHIFVIDDSISVTKALSGFMPKTRQWGFLFEAHYNSGLENKETPAIIAAHELGHGVFSLKHPFGENVDKAGIADTWLMDYKNGTELGYPNWAEMGSDALKLGLFQDDGDNQFEAYEHLIGLNVIPNAISQYISGNNISFISSAGKIITIPATATDVTFGRKGNLHAFTIIENGKQERYVSAKIIKDGTFAGYVNEFTEKEEIKDWEEITFFDKKSYNLPKEVPVYIGILDSINGSCGINLFKGKYPNEANKEDWKGGFNMSLASRSSIKANLLSIPDGNKDNVPFGDKVILVKAKIPSAEACKSCTEGEKLIAAYKNVTDSEIQEKIAEIAYLICDAEADPSFFTEFSKGGYDKLLAWQKTFYDNGDWKNDLDAFIGFYNAYAAYLEYYKVSKEIIKTSDDREALLRIAYDFGFEQLKSLTAHEKLKMLKIISSGTMGGYWTSSSYNVEALALRVINSVNNDLEKNQISSFLNGLYNPLYNVNKKPLYVNLFNKIDDFFGDDNFTTLVLKLTELTKVDKGIGISKIPDTNFIAQYAKKRFTWDVKSESFLWIFNKVKDNSKIFIDYSKQATINLKQGCTNYELQGNGEYANLVCTEWAINEDIKPFDLVSLIIINDITFTKTNGACNNASVIACGKETLVPAAFLIFLNTKKKNAITQNIVTNSLTAVSIAFSGAEIIAAKGAFTAATWFAYADLFVTFTDPYFSSPNFKTHAATSLRTVLNTDEQTANDLATGLQLIWTVGSTVLTIDTATDLPNPQKHIEALATYKALVKRVGESKAKNILAEDSNLADKVVDGFKKLEEDIIKEGGQNNLLDEITQAEKRLDGIIDGSDWVTFIGKKIDELTEAPVGYQFYSRYGNKWVRRIDASNVNTPRLTVKEGKITQYSGQTISSFSSSQITDLALDATNNIASGKIMLGKFDQGGVSYIKEADTDFVYFYMDNWDDIYKLVNESNEEMWKINAKFIQNQFDANKTFYFSHDPSLANGAFKQEVDYILDILKAKEFVKEGKYWKVIW</sequence>
<organism evidence="2 3">
    <name type="scientific">Aureibaculum algae</name>
    <dbReference type="NCBI Taxonomy" id="2584122"/>
    <lineage>
        <taxon>Bacteria</taxon>
        <taxon>Pseudomonadati</taxon>
        <taxon>Bacteroidota</taxon>
        <taxon>Flavobacteriia</taxon>
        <taxon>Flavobacteriales</taxon>
        <taxon>Flavobacteriaceae</taxon>
        <taxon>Aureibaculum</taxon>
    </lineage>
</organism>
<dbReference type="InterPro" id="IPR013783">
    <property type="entry name" value="Ig-like_fold"/>
</dbReference>
<evidence type="ECO:0000313" key="2">
    <source>
        <dbReference type="EMBL" id="QCX40669.1"/>
    </source>
</evidence>
<reference evidence="2 3" key="1">
    <citation type="submission" date="2019-05" db="EMBL/GenBank/DDBJ databases">
        <title>Algicella ahnfeltiae gen. nov., sp. nov., a novel marine bacterium of the family Flavobacteriaceae isolated from a red alga.</title>
        <authorList>
            <person name="Nedashkovskaya O.I."/>
            <person name="Kukhlevskiy A.D."/>
            <person name="Kim S.-G."/>
            <person name="Zhukova N.V."/>
            <person name="Mikhailov V.V."/>
        </authorList>
    </citation>
    <scope>NUCLEOTIDE SEQUENCE [LARGE SCALE GENOMIC DNA]</scope>
    <source>
        <strain evidence="2 3">10Alg115</strain>
    </source>
</reference>
<dbReference type="OrthoDB" id="1521695at2"/>
<evidence type="ECO:0000259" key="1">
    <source>
        <dbReference type="PROSITE" id="PS50853"/>
    </source>
</evidence>
<dbReference type="Gene3D" id="2.60.40.10">
    <property type="entry name" value="Immunoglobulins"/>
    <property type="match status" value="2"/>
</dbReference>
<dbReference type="RefSeq" id="WP_138951861.1">
    <property type="nucleotide sequence ID" value="NZ_CP040749.1"/>
</dbReference>
<protein>
    <recommendedName>
        <fullName evidence="1">Fibronectin type-III domain-containing protein</fullName>
    </recommendedName>
</protein>
<dbReference type="SUPFAM" id="SSF49265">
    <property type="entry name" value="Fibronectin type III"/>
    <property type="match status" value="1"/>
</dbReference>
<feature type="domain" description="Fibronectin type-III" evidence="1">
    <location>
        <begin position="289"/>
        <end position="385"/>
    </location>
</feature>
<dbReference type="Pfam" id="PF00041">
    <property type="entry name" value="fn3"/>
    <property type="match status" value="1"/>
</dbReference>